<dbReference type="EMBL" id="FNHH01000003">
    <property type="protein sequence ID" value="SDL90013.1"/>
    <property type="molecule type" value="Genomic_DNA"/>
</dbReference>
<accession>A0A1G9NUM8</accession>
<feature type="transmembrane region" description="Helical" evidence="1">
    <location>
        <begin position="104"/>
        <end position="123"/>
    </location>
</feature>
<evidence type="ECO:0000313" key="3">
    <source>
        <dbReference type="Proteomes" id="UP000199226"/>
    </source>
</evidence>
<proteinExistence type="predicted"/>
<keyword evidence="1" id="KW-1133">Transmembrane helix</keyword>
<organism evidence="2 3">
    <name type="scientific">Daejeonella rubra</name>
    <dbReference type="NCBI Taxonomy" id="990371"/>
    <lineage>
        <taxon>Bacteria</taxon>
        <taxon>Pseudomonadati</taxon>
        <taxon>Bacteroidota</taxon>
        <taxon>Sphingobacteriia</taxon>
        <taxon>Sphingobacteriales</taxon>
        <taxon>Sphingobacteriaceae</taxon>
        <taxon>Daejeonella</taxon>
    </lineage>
</organism>
<feature type="transmembrane region" description="Helical" evidence="1">
    <location>
        <begin position="7"/>
        <end position="27"/>
    </location>
</feature>
<keyword evidence="3" id="KW-1185">Reference proteome</keyword>
<evidence type="ECO:0000256" key="1">
    <source>
        <dbReference type="SAM" id="Phobius"/>
    </source>
</evidence>
<name>A0A1G9NUM8_9SPHI</name>
<dbReference type="Proteomes" id="UP000199226">
    <property type="component" value="Unassembled WGS sequence"/>
</dbReference>
<keyword evidence="1" id="KW-0812">Transmembrane</keyword>
<dbReference type="RefSeq" id="WP_090700094.1">
    <property type="nucleotide sequence ID" value="NZ_FNHH01000003.1"/>
</dbReference>
<sequence length="128" mass="14577">MTQIKLLKAALAIGNCLFILILIIFSIDRAISSDKFPVDLALIVLLSIALVLLIIYGLRAYQNWNDKGSYLAILAISTLFDLIYLFIIYGFVVNPKLFLKIPHWIVFSIIMLLLWVLNVIALLKRDKL</sequence>
<reference evidence="3" key="1">
    <citation type="submission" date="2016-10" db="EMBL/GenBank/DDBJ databases">
        <authorList>
            <person name="Varghese N."/>
            <person name="Submissions S."/>
        </authorList>
    </citation>
    <scope>NUCLEOTIDE SEQUENCE [LARGE SCALE GENOMIC DNA]</scope>
    <source>
        <strain evidence="3">DSM 24536</strain>
    </source>
</reference>
<protein>
    <submittedName>
        <fullName evidence="2">Uncharacterized protein</fullName>
    </submittedName>
</protein>
<keyword evidence="1" id="KW-0472">Membrane</keyword>
<feature type="transmembrane region" description="Helical" evidence="1">
    <location>
        <begin position="70"/>
        <end position="92"/>
    </location>
</feature>
<dbReference type="AlphaFoldDB" id="A0A1G9NUM8"/>
<gene>
    <name evidence="2" type="ORF">SAMN05421813_103182</name>
</gene>
<feature type="transmembrane region" description="Helical" evidence="1">
    <location>
        <begin position="39"/>
        <end position="58"/>
    </location>
</feature>
<dbReference type="STRING" id="990371.SAMN05421813_103182"/>
<evidence type="ECO:0000313" key="2">
    <source>
        <dbReference type="EMBL" id="SDL90013.1"/>
    </source>
</evidence>